<feature type="compositionally biased region" description="Acidic residues" evidence="1">
    <location>
        <begin position="27"/>
        <end position="48"/>
    </location>
</feature>
<evidence type="ECO:0000313" key="2">
    <source>
        <dbReference type="EMBL" id="KAF8003601.1"/>
    </source>
</evidence>
<accession>A0A8H7GVX0</accession>
<sequence>MDYIDFKLREPNTNELRKMDNVRSEYDPMEYEGEDEDEDEDDGEMDEGVEGKDVAEEFDEAAKDE</sequence>
<evidence type="ECO:0000256" key="1">
    <source>
        <dbReference type="SAM" id="MobiDB-lite"/>
    </source>
</evidence>
<feature type="region of interest" description="Disordered" evidence="1">
    <location>
        <begin position="21"/>
        <end position="65"/>
    </location>
</feature>
<proteinExistence type="predicted"/>
<evidence type="ECO:0000313" key="3">
    <source>
        <dbReference type="Proteomes" id="UP000649328"/>
    </source>
</evidence>
<dbReference type="EMBL" id="JACBPP010000002">
    <property type="protein sequence ID" value="KAF8003601.1"/>
    <property type="molecule type" value="Genomic_DNA"/>
</dbReference>
<dbReference type="Proteomes" id="UP000649328">
    <property type="component" value="Unassembled WGS sequence"/>
</dbReference>
<keyword evidence="3" id="KW-1185">Reference proteome</keyword>
<name>A0A8H7GVX0_9ASCO</name>
<feature type="compositionally biased region" description="Basic and acidic residues" evidence="1">
    <location>
        <begin position="49"/>
        <end position="65"/>
    </location>
</feature>
<comment type="caution">
    <text evidence="2">The sequence shown here is derived from an EMBL/GenBank/DDBJ whole genome shotgun (WGS) entry which is preliminary data.</text>
</comment>
<protein>
    <submittedName>
        <fullName evidence="2">Uncharacterized protein</fullName>
    </submittedName>
</protein>
<reference evidence="2" key="1">
    <citation type="submission" date="2020-10" db="EMBL/GenBank/DDBJ databases">
        <title>The Whole-Genome Sequence of Metschnikowia persimmonesis, a Novel Endophytic Yeast Species Isolated from Medicinal Plant Diospyros kaki Thumb.</title>
        <authorList>
            <person name="Rahmat E."/>
            <person name="Kang Y."/>
        </authorList>
    </citation>
    <scope>NUCLEOTIDE SEQUENCE</scope>
    <source>
        <strain evidence="2">KIOM G15050</strain>
    </source>
</reference>
<dbReference type="AlphaFoldDB" id="A0A8H7GVX0"/>
<organism evidence="2 3">
    <name type="scientific">Metschnikowia pulcherrima</name>
    <dbReference type="NCBI Taxonomy" id="27326"/>
    <lineage>
        <taxon>Eukaryota</taxon>
        <taxon>Fungi</taxon>
        <taxon>Dikarya</taxon>
        <taxon>Ascomycota</taxon>
        <taxon>Saccharomycotina</taxon>
        <taxon>Pichiomycetes</taxon>
        <taxon>Metschnikowiaceae</taxon>
        <taxon>Metschnikowia</taxon>
    </lineage>
</organism>
<gene>
    <name evidence="2" type="ORF">HF325_001049</name>
</gene>